<accession>A0A803XSN2</accession>
<proteinExistence type="predicted"/>
<dbReference type="Ensembl" id="ENSMGAT00000029049.1">
    <property type="protein sequence ID" value="ENSMGAP00000022528.1"/>
    <property type="gene ID" value="ENSMGAG00000021420.1"/>
</dbReference>
<dbReference type="InParanoid" id="A0A803XSN2"/>
<evidence type="ECO:0000313" key="1">
    <source>
        <dbReference type="Ensembl" id="ENSMGAP00000022528.1"/>
    </source>
</evidence>
<reference evidence="1 2" key="1">
    <citation type="journal article" date="2010" name="PLoS Biol.">
        <title>Multi-platform next-generation sequencing of the domestic turkey (Meleagris gallopavo): genome assembly and analysis.</title>
        <authorList>
            <person name="Dalloul R.A."/>
            <person name="Long J.A."/>
            <person name="Zimin A.V."/>
            <person name="Aslam L."/>
            <person name="Beal K."/>
            <person name="Blomberg L.A."/>
            <person name="Bouffard P."/>
            <person name="Burt D.W."/>
            <person name="Crasta O."/>
            <person name="Crooijmans R.P."/>
            <person name="Cooper K."/>
            <person name="Coulombe R.A."/>
            <person name="De S."/>
            <person name="Delany M.E."/>
            <person name="Dodgson J.B."/>
            <person name="Dong J.J."/>
            <person name="Evans C."/>
            <person name="Frederickson K.M."/>
            <person name="Flicek P."/>
            <person name="Florea L."/>
            <person name="Folkerts O."/>
            <person name="Groenen M.A."/>
            <person name="Harkins T.T."/>
            <person name="Herrero J."/>
            <person name="Hoffmann S."/>
            <person name="Megens H.J."/>
            <person name="Jiang A."/>
            <person name="de Jong P."/>
            <person name="Kaiser P."/>
            <person name="Kim H."/>
            <person name="Kim K.W."/>
            <person name="Kim S."/>
            <person name="Langenberger D."/>
            <person name="Lee M.K."/>
            <person name="Lee T."/>
            <person name="Mane S."/>
            <person name="Marcais G."/>
            <person name="Marz M."/>
            <person name="McElroy A.P."/>
            <person name="Modise T."/>
            <person name="Nefedov M."/>
            <person name="Notredame C."/>
            <person name="Paton I.R."/>
            <person name="Payne W.S."/>
            <person name="Pertea G."/>
            <person name="Prickett D."/>
            <person name="Puiu D."/>
            <person name="Qioa D."/>
            <person name="Raineri E."/>
            <person name="Ruffier M."/>
            <person name="Salzberg S.L."/>
            <person name="Schatz M.C."/>
            <person name="Scheuring C."/>
            <person name="Schmidt C.J."/>
            <person name="Schroeder S."/>
            <person name="Searle S.M."/>
            <person name="Smith E.J."/>
            <person name="Smith J."/>
            <person name="Sonstegard T.S."/>
            <person name="Stadler P.F."/>
            <person name="Tafer H."/>
            <person name="Tu Z.J."/>
            <person name="Van Tassell C.P."/>
            <person name="Vilella A.J."/>
            <person name="Williams K.P."/>
            <person name="Yorke J.A."/>
            <person name="Zhang L."/>
            <person name="Zhang H.B."/>
            <person name="Zhang X."/>
            <person name="Zhang Y."/>
            <person name="Reed K.M."/>
        </authorList>
    </citation>
    <scope>NUCLEOTIDE SEQUENCE [LARGE SCALE GENOMIC DNA]</scope>
</reference>
<dbReference type="AlphaFoldDB" id="A0A803XSN2"/>
<reference evidence="1" key="2">
    <citation type="submission" date="2025-08" db="UniProtKB">
        <authorList>
            <consortium name="Ensembl"/>
        </authorList>
    </citation>
    <scope>IDENTIFICATION</scope>
</reference>
<evidence type="ECO:0000313" key="2">
    <source>
        <dbReference type="Proteomes" id="UP000001645"/>
    </source>
</evidence>
<dbReference type="Proteomes" id="UP000001645">
    <property type="component" value="Chromosome 16"/>
</dbReference>
<name>A0A803XSN2_MELGA</name>
<keyword evidence="2" id="KW-1185">Reference proteome</keyword>
<organism evidence="1 2">
    <name type="scientific">Meleagris gallopavo</name>
    <name type="common">Wild turkey</name>
    <dbReference type="NCBI Taxonomy" id="9103"/>
    <lineage>
        <taxon>Eukaryota</taxon>
        <taxon>Metazoa</taxon>
        <taxon>Chordata</taxon>
        <taxon>Craniata</taxon>
        <taxon>Vertebrata</taxon>
        <taxon>Euteleostomi</taxon>
        <taxon>Archelosauria</taxon>
        <taxon>Archosauria</taxon>
        <taxon>Dinosauria</taxon>
        <taxon>Saurischia</taxon>
        <taxon>Theropoda</taxon>
        <taxon>Coelurosauria</taxon>
        <taxon>Aves</taxon>
        <taxon>Neognathae</taxon>
        <taxon>Galloanserae</taxon>
        <taxon>Galliformes</taxon>
        <taxon>Phasianidae</taxon>
        <taxon>Meleagridinae</taxon>
        <taxon>Meleagris</taxon>
    </lineage>
</organism>
<reference evidence="1" key="3">
    <citation type="submission" date="2025-09" db="UniProtKB">
        <authorList>
            <consortium name="Ensembl"/>
        </authorList>
    </citation>
    <scope>IDENTIFICATION</scope>
</reference>
<protein>
    <submittedName>
        <fullName evidence="1">Uncharacterized protein</fullName>
    </submittedName>
</protein>
<sequence>MWTAAICCCIKEKPWVLWNRTRKTSRAAHLLTRLWLARWKMRLRQRLRAEQKPPHLLRAARVTPFWQGLSLQSAGAWHRRPRELQMMLSKSLAGPERISPSVTS</sequence>